<dbReference type="PANTHER" id="PTHR43221">
    <property type="entry name" value="PROTEASE HTPX"/>
    <property type="match status" value="1"/>
</dbReference>
<dbReference type="InterPro" id="IPR022919">
    <property type="entry name" value="Pept_M48_protease_HtpX"/>
</dbReference>
<comment type="caution">
    <text evidence="14">The sequence shown here is derived from an EMBL/GenBank/DDBJ whole genome shotgun (WGS) entry which is preliminary data.</text>
</comment>
<evidence type="ECO:0000256" key="5">
    <source>
        <dbReference type="ARBA" id="ARBA00022723"/>
    </source>
</evidence>
<keyword evidence="15" id="KW-1185">Reference proteome</keyword>
<evidence type="ECO:0000256" key="12">
    <source>
        <dbReference type="SAM" id="MobiDB-lite"/>
    </source>
</evidence>
<feature type="transmembrane region" description="Helical" evidence="11">
    <location>
        <begin position="18"/>
        <end position="40"/>
    </location>
</feature>
<feature type="active site" evidence="11">
    <location>
        <position position="167"/>
    </location>
</feature>
<dbReference type="PANTHER" id="PTHR43221:SF2">
    <property type="entry name" value="PROTEASE HTPX HOMOLOG"/>
    <property type="match status" value="1"/>
</dbReference>
<feature type="binding site" evidence="11">
    <location>
        <position position="170"/>
    </location>
    <ligand>
        <name>Zn(2+)</name>
        <dbReference type="ChEBI" id="CHEBI:29105"/>
        <note>catalytic</note>
    </ligand>
</feature>
<evidence type="ECO:0000256" key="3">
    <source>
        <dbReference type="ARBA" id="ARBA00022670"/>
    </source>
</evidence>
<evidence type="ECO:0000256" key="4">
    <source>
        <dbReference type="ARBA" id="ARBA00022692"/>
    </source>
</evidence>
<dbReference type="Proteomes" id="UP001228905">
    <property type="component" value="Unassembled WGS sequence"/>
</dbReference>
<sequence length="348" mass="36863">MGAVGLYTHIQANNVRSALLLAGFPVLLLVIVYFLTLAGIGAGYLPPPQEPGGELAEAAGFMLAAAPLALIVSGVWFVIAYFANQTIIDLATGAHQVTRQEEPELYNLLENLCISRGIKTPTLRIIESEGLNAFATGLNEKQYSITVTRGLMQTMTKDELEAVLGHELTHVLNRDVRTMVIASVFAGIITLIAQILYRAIMWGGVGRGRGDRKGGGPWIFVALIAAAIGYVLAIVIRMALSRSREFVADAGSVELTKNPDAMISALQKISGHAHLDAPESVRAMFLEDDSAGVMGLFATHPPIAKRIEALVKFAGGRVSELPEPAAAAVEGPWGDPPASPPPAAGPWG</sequence>
<feature type="binding site" evidence="11">
    <location>
        <position position="245"/>
    </location>
    <ligand>
        <name>Zn(2+)</name>
        <dbReference type="ChEBI" id="CHEBI:29105"/>
        <note>catalytic</note>
    </ligand>
</feature>
<dbReference type="Gene3D" id="3.30.2010.10">
    <property type="entry name" value="Metalloproteases ('zincins'), catalytic domain"/>
    <property type="match status" value="1"/>
</dbReference>
<feature type="transmembrane region" description="Helical" evidence="11">
    <location>
        <begin position="60"/>
        <end position="83"/>
    </location>
</feature>
<evidence type="ECO:0000256" key="7">
    <source>
        <dbReference type="ARBA" id="ARBA00022833"/>
    </source>
</evidence>
<proteinExistence type="inferred from homology"/>
<dbReference type="EMBL" id="JAUSVS010000001">
    <property type="protein sequence ID" value="MDQ0463242.1"/>
    <property type="molecule type" value="Genomic_DNA"/>
</dbReference>
<organism evidence="14 15">
    <name type="scientific">Caulobacter ginsengisoli</name>
    <dbReference type="NCBI Taxonomy" id="400775"/>
    <lineage>
        <taxon>Bacteria</taxon>
        <taxon>Pseudomonadati</taxon>
        <taxon>Pseudomonadota</taxon>
        <taxon>Alphaproteobacteria</taxon>
        <taxon>Caulobacterales</taxon>
        <taxon>Caulobacteraceae</taxon>
        <taxon>Caulobacter</taxon>
    </lineage>
</organism>
<evidence type="ECO:0000313" key="14">
    <source>
        <dbReference type="EMBL" id="MDQ0463242.1"/>
    </source>
</evidence>
<evidence type="ECO:0000256" key="9">
    <source>
        <dbReference type="ARBA" id="ARBA00023049"/>
    </source>
</evidence>
<keyword evidence="10 11" id="KW-0472">Membrane</keyword>
<name>A0ABU0IMJ7_9CAUL</name>
<keyword evidence="2 11" id="KW-1003">Cell membrane</keyword>
<evidence type="ECO:0000256" key="1">
    <source>
        <dbReference type="ARBA" id="ARBA00009779"/>
    </source>
</evidence>
<feature type="compositionally biased region" description="Pro residues" evidence="12">
    <location>
        <begin position="334"/>
        <end position="348"/>
    </location>
</feature>
<keyword evidence="3 11" id="KW-0645">Protease</keyword>
<feature type="domain" description="Peptidase M48" evidence="13">
    <location>
        <begin position="100"/>
        <end position="312"/>
    </location>
</feature>
<accession>A0ABU0IMJ7</accession>
<keyword evidence="14" id="KW-0346">Stress response</keyword>
<feature type="region of interest" description="Disordered" evidence="12">
    <location>
        <begin position="324"/>
        <end position="348"/>
    </location>
</feature>
<evidence type="ECO:0000256" key="2">
    <source>
        <dbReference type="ARBA" id="ARBA00022475"/>
    </source>
</evidence>
<comment type="cofactor">
    <cofactor evidence="11">
        <name>Zn(2+)</name>
        <dbReference type="ChEBI" id="CHEBI:29105"/>
    </cofactor>
    <text evidence="11">Binds 1 zinc ion per subunit.</text>
</comment>
<keyword evidence="9 11" id="KW-0482">Metalloprotease</keyword>
<dbReference type="InterPro" id="IPR001915">
    <property type="entry name" value="Peptidase_M48"/>
</dbReference>
<evidence type="ECO:0000256" key="6">
    <source>
        <dbReference type="ARBA" id="ARBA00022801"/>
    </source>
</evidence>
<evidence type="ECO:0000256" key="8">
    <source>
        <dbReference type="ARBA" id="ARBA00022989"/>
    </source>
</evidence>
<feature type="binding site" evidence="11">
    <location>
        <position position="166"/>
    </location>
    <ligand>
        <name>Zn(2+)</name>
        <dbReference type="ChEBI" id="CHEBI:29105"/>
        <note>catalytic</note>
    </ligand>
</feature>
<dbReference type="InterPro" id="IPR050083">
    <property type="entry name" value="HtpX_protease"/>
</dbReference>
<comment type="subcellular location">
    <subcellularLocation>
        <location evidence="11">Cell membrane</location>
        <topology evidence="11">Multi-pass membrane protein</topology>
    </subcellularLocation>
</comment>
<dbReference type="HAMAP" id="MF_00188">
    <property type="entry name" value="Pept_M48_protease_HtpX"/>
    <property type="match status" value="1"/>
</dbReference>
<keyword evidence="7 11" id="KW-0862">Zinc</keyword>
<dbReference type="GO" id="GO:0016787">
    <property type="term" value="F:hydrolase activity"/>
    <property type="evidence" value="ECO:0007669"/>
    <property type="project" value="UniProtKB-KW"/>
</dbReference>
<dbReference type="CDD" id="cd07340">
    <property type="entry name" value="M48B_Htpx_like"/>
    <property type="match status" value="1"/>
</dbReference>
<gene>
    <name evidence="11" type="primary">htpX</name>
    <name evidence="14" type="ORF">QO010_000990</name>
</gene>
<keyword evidence="5 11" id="KW-0479">Metal-binding</keyword>
<feature type="transmembrane region" description="Helical" evidence="11">
    <location>
        <begin position="217"/>
        <end position="236"/>
    </location>
</feature>
<evidence type="ECO:0000313" key="15">
    <source>
        <dbReference type="Proteomes" id="UP001228905"/>
    </source>
</evidence>
<keyword evidence="6 11" id="KW-0378">Hydrolase</keyword>
<evidence type="ECO:0000259" key="13">
    <source>
        <dbReference type="Pfam" id="PF01435"/>
    </source>
</evidence>
<keyword evidence="4 11" id="KW-0812">Transmembrane</keyword>
<feature type="transmembrane region" description="Helical" evidence="11">
    <location>
        <begin position="178"/>
        <end position="197"/>
    </location>
</feature>
<protein>
    <recommendedName>
        <fullName evidence="11">Protease HtpX homolog</fullName>
        <ecNumber evidence="11">3.4.24.-</ecNumber>
    </recommendedName>
</protein>
<dbReference type="Pfam" id="PF01435">
    <property type="entry name" value="Peptidase_M48"/>
    <property type="match status" value="1"/>
</dbReference>
<evidence type="ECO:0000256" key="10">
    <source>
        <dbReference type="ARBA" id="ARBA00023136"/>
    </source>
</evidence>
<dbReference type="RefSeq" id="WP_307346772.1">
    <property type="nucleotide sequence ID" value="NZ_JAUSVS010000001.1"/>
</dbReference>
<evidence type="ECO:0000256" key="11">
    <source>
        <dbReference type="HAMAP-Rule" id="MF_00188"/>
    </source>
</evidence>
<comment type="similarity">
    <text evidence="1 11">Belongs to the peptidase M48B family.</text>
</comment>
<keyword evidence="8 11" id="KW-1133">Transmembrane helix</keyword>
<dbReference type="EC" id="3.4.24.-" evidence="11"/>
<reference evidence="14 15" key="1">
    <citation type="submission" date="2023-07" db="EMBL/GenBank/DDBJ databases">
        <title>Genomic Encyclopedia of Type Strains, Phase IV (KMG-IV): sequencing the most valuable type-strain genomes for metagenomic binning, comparative biology and taxonomic classification.</title>
        <authorList>
            <person name="Goeker M."/>
        </authorList>
    </citation>
    <scope>NUCLEOTIDE SEQUENCE [LARGE SCALE GENOMIC DNA]</scope>
    <source>
        <strain evidence="14 15">DSM 18695</strain>
    </source>
</reference>